<organism evidence="4 5">
    <name type="scientific">Plasmodiophora brassicae</name>
    <name type="common">Clubroot disease agent</name>
    <dbReference type="NCBI Taxonomy" id="37360"/>
    <lineage>
        <taxon>Eukaryota</taxon>
        <taxon>Sar</taxon>
        <taxon>Rhizaria</taxon>
        <taxon>Endomyxa</taxon>
        <taxon>Phytomyxea</taxon>
        <taxon>Plasmodiophorida</taxon>
        <taxon>Plasmodiophoridae</taxon>
        <taxon>Plasmodiophora</taxon>
    </lineage>
</organism>
<name>A0A3P3Y4L6_PLABS</name>
<protein>
    <submittedName>
        <fullName evidence="4">Uncharacterized protein</fullName>
    </submittedName>
</protein>
<dbReference type="AlphaFoldDB" id="A0A3P3Y4L6"/>
<keyword evidence="2" id="KW-0472">Membrane</keyword>
<geneLocation type="mitochondrion" evidence="4"/>
<keyword evidence="1" id="KW-0175">Coiled coil</keyword>
<evidence type="ECO:0000313" key="4">
    <source>
        <dbReference type="EMBL" id="SPQ95127.1"/>
    </source>
</evidence>
<feature type="chain" id="PRO_5017970447" evidence="3">
    <location>
        <begin position="24"/>
        <end position="414"/>
    </location>
</feature>
<sequence>MAAGLLGLVVACALLTDRQSAGADTVTWKIEGSDLIVSERWSLFDVKFTRYGPGSTSELMVWRRTYHSGDAHGTYCNTTSVDSLFAYPDNGTVWTRFEFDVPPHGDPVPSDIKIDFEHNECGAKRVTVSLEYNQCEYVVYNNLPLNISKKQHEIYVKRNDVLKSIYQTSSDAKACKLRAEDKLSDERHQVTELSSTIKRLEEEASKQKHALQVMTDERDSLPAIVTSQAGLVASLTDQVTLLDGESAVLRNTSDRQASEIANLTVRGQVLDKLAAKVARLTWQRNSLTAGLIVSTGAVPVMGLLTARRSRPVPANHQNKRQAASKPLLVASLATAAAGIGLAARYASTSEPAPINDQRLLNSKPLPPLYVAPEYRLPIMAGAVTAALAVLLMTVAVVYDCSSRRRATDHDVFNA</sequence>
<keyword evidence="2" id="KW-0812">Transmembrane</keyword>
<keyword evidence="4" id="KW-0496">Mitochondrion</keyword>
<dbReference type="EMBL" id="OVEO01000003">
    <property type="protein sequence ID" value="SPQ95127.1"/>
    <property type="molecule type" value="Genomic_DNA"/>
</dbReference>
<feature type="coiled-coil region" evidence="1">
    <location>
        <begin position="183"/>
        <end position="217"/>
    </location>
</feature>
<reference evidence="4 5" key="1">
    <citation type="submission" date="2018-03" db="EMBL/GenBank/DDBJ databases">
        <authorList>
            <person name="Fogelqvist J."/>
        </authorList>
    </citation>
    <scope>NUCLEOTIDE SEQUENCE [LARGE SCALE GENOMIC DNA]</scope>
</reference>
<evidence type="ECO:0000256" key="3">
    <source>
        <dbReference type="SAM" id="SignalP"/>
    </source>
</evidence>
<evidence type="ECO:0000256" key="1">
    <source>
        <dbReference type="SAM" id="Coils"/>
    </source>
</evidence>
<evidence type="ECO:0000313" key="5">
    <source>
        <dbReference type="Proteomes" id="UP000290189"/>
    </source>
</evidence>
<proteinExistence type="predicted"/>
<keyword evidence="2" id="KW-1133">Transmembrane helix</keyword>
<feature type="transmembrane region" description="Helical" evidence="2">
    <location>
        <begin position="327"/>
        <end position="346"/>
    </location>
</feature>
<feature type="transmembrane region" description="Helical" evidence="2">
    <location>
        <begin position="287"/>
        <end position="306"/>
    </location>
</feature>
<evidence type="ECO:0000256" key="2">
    <source>
        <dbReference type="SAM" id="Phobius"/>
    </source>
</evidence>
<feature type="signal peptide" evidence="3">
    <location>
        <begin position="1"/>
        <end position="23"/>
    </location>
</feature>
<feature type="transmembrane region" description="Helical" evidence="2">
    <location>
        <begin position="376"/>
        <end position="398"/>
    </location>
</feature>
<keyword evidence="3" id="KW-0732">Signal</keyword>
<gene>
    <name evidence="4" type="ORF">PLBR_LOCUS2342</name>
</gene>
<accession>A0A3P3Y4L6</accession>
<dbReference type="Proteomes" id="UP000290189">
    <property type="component" value="Unassembled WGS sequence"/>
</dbReference>